<feature type="transmembrane region" description="Helical" evidence="1">
    <location>
        <begin position="115"/>
        <end position="133"/>
    </location>
</feature>
<sequence>MLQQIYYVFTLTYIDLHSLITLGHEESRNFSPIFYNLGLTRPTSFFAEPSNASAVLTFLSFSYISILNQVNKVSLLGFIVASMTLSSAAVLISGLSLLVLVLFDKTFFKNIYIKIFSFFLFVSSLSYVVLLTVDRIFGNTEYDMISSRTNIFRYLYEQDWINYFFGNGILILKNPIIYSGIEIYNYTFRDSGFFVNLFFSTGIVGVVFFIFWSKLKIKKMSLLIIFLIILNSKYDYLQPVFWMLIFCVSISSYKIKGYK</sequence>
<keyword evidence="1" id="KW-1133">Transmembrane helix</keyword>
<keyword evidence="1" id="KW-0812">Transmembrane</keyword>
<reference evidence="2 3" key="1">
    <citation type="submission" date="2020-06" db="EMBL/GenBank/DDBJ databases">
        <title>Photobacterium damselae subsp. damselae comparative genomics.</title>
        <authorList>
            <person name="Osorio C.R."/>
        </authorList>
    </citation>
    <scope>NUCLEOTIDE SEQUENCE [LARGE SCALE GENOMIC DNA]</scope>
    <source>
        <strain evidence="2 3">TW250/03</strain>
    </source>
</reference>
<accession>A0A850R056</accession>
<feature type="transmembrane region" description="Helical" evidence="1">
    <location>
        <begin position="160"/>
        <end position="181"/>
    </location>
</feature>
<dbReference type="EMBL" id="JABXOR010001596">
    <property type="protein sequence ID" value="NVP03384.1"/>
    <property type="molecule type" value="Genomic_DNA"/>
</dbReference>
<dbReference type="AlphaFoldDB" id="A0A850R056"/>
<evidence type="ECO:0000256" key="1">
    <source>
        <dbReference type="SAM" id="Phobius"/>
    </source>
</evidence>
<protein>
    <submittedName>
        <fullName evidence="2">Uncharacterized protein</fullName>
    </submittedName>
</protein>
<feature type="transmembrane region" description="Helical" evidence="1">
    <location>
        <begin position="193"/>
        <end position="212"/>
    </location>
</feature>
<evidence type="ECO:0000313" key="3">
    <source>
        <dbReference type="Proteomes" id="UP000533429"/>
    </source>
</evidence>
<keyword evidence="1" id="KW-0472">Membrane</keyword>
<dbReference type="Proteomes" id="UP000533429">
    <property type="component" value="Unassembled WGS sequence"/>
</dbReference>
<feature type="transmembrane region" description="Helical" evidence="1">
    <location>
        <begin position="236"/>
        <end position="255"/>
    </location>
</feature>
<organism evidence="2 3">
    <name type="scientific">Photobacterium damselae subsp. damselae</name>
    <name type="common">Listonella damsela</name>
    <dbReference type="NCBI Taxonomy" id="85581"/>
    <lineage>
        <taxon>Bacteria</taxon>
        <taxon>Pseudomonadati</taxon>
        <taxon>Pseudomonadota</taxon>
        <taxon>Gammaproteobacteria</taxon>
        <taxon>Vibrionales</taxon>
        <taxon>Vibrionaceae</taxon>
        <taxon>Photobacterium</taxon>
    </lineage>
</organism>
<feature type="transmembrane region" description="Helical" evidence="1">
    <location>
        <begin position="45"/>
        <end position="66"/>
    </location>
</feature>
<name>A0A850R056_PHODD</name>
<feature type="transmembrane region" description="Helical" evidence="1">
    <location>
        <begin position="78"/>
        <end position="103"/>
    </location>
</feature>
<gene>
    <name evidence="2" type="ORF">HWA77_24580</name>
</gene>
<proteinExistence type="predicted"/>
<comment type="caution">
    <text evidence="2">The sequence shown here is derived from an EMBL/GenBank/DDBJ whole genome shotgun (WGS) entry which is preliminary data.</text>
</comment>
<evidence type="ECO:0000313" key="2">
    <source>
        <dbReference type="EMBL" id="NVP03384.1"/>
    </source>
</evidence>